<dbReference type="STRING" id="52560.SAMN04488082_103216"/>
<evidence type="ECO:0000313" key="6">
    <source>
        <dbReference type="Proteomes" id="UP000198635"/>
    </source>
</evidence>
<feature type="domain" description="OmpA-like" evidence="4">
    <location>
        <begin position="151"/>
        <end position="267"/>
    </location>
</feature>
<keyword evidence="5" id="KW-0966">Cell projection</keyword>
<dbReference type="EMBL" id="FORX01000003">
    <property type="protein sequence ID" value="SFJ46898.1"/>
    <property type="molecule type" value="Genomic_DNA"/>
</dbReference>
<accession>A0A1I3RKX6</accession>
<evidence type="ECO:0000256" key="1">
    <source>
        <dbReference type="PROSITE-ProRule" id="PRU00473"/>
    </source>
</evidence>
<keyword evidence="5" id="KW-0969">Cilium</keyword>
<dbReference type="GO" id="GO:0016020">
    <property type="term" value="C:membrane"/>
    <property type="evidence" value="ECO:0007669"/>
    <property type="project" value="UniProtKB-UniRule"/>
</dbReference>
<keyword evidence="3" id="KW-0812">Transmembrane</keyword>
<reference evidence="6" key="1">
    <citation type="submission" date="2016-10" db="EMBL/GenBank/DDBJ databases">
        <authorList>
            <person name="Varghese N."/>
            <person name="Submissions S."/>
        </authorList>
    </citation>
    <scope>NUCLEOTIDE SEQUENCE [LARGE SCALE GENOMIC DNA]</scope>
    <source>
        <strain evidence="6">DSM 5918</strain>
    </source>
</reference>
<dbReference type="SUPFAM" id="SSF103088">
    <property type="entry name" value="OmpA-like"/>
    <property type="match status" value="1"/>
</dbReference>
<evidence type="ECO:0000256" key="2">
    <source>
        <dbReference type="SAM" id="MobiDB-lite"/>
    </source>
</evidence>
<dbReference type="Gene3D" id="3.30.1330.60">
    <property type="entry name" value="OmpA-like domain"/>
    <property type="match status" value="1"/>
</dbReference>
<dbReference type="AlphaFoldDB" id="A0A1I3RKX6"/>
<dbReference type="RefSeq" id="WP_177193027.1">
    <property type="nucleotide sequence ID" value="NZ_FORX01000003.1"/>
</dbReference>
<dbReference type="PROSITE" id="PS51123">
    <property type="entry name" value="OMPA_2"/>
    <property type="match status" value="1"/>
</dbReference>
<keyword evidence="3" id="KW-1133">Transmembrane helix</keyword>
<proteinExistence type="predicted"/>
<dbReference type="InterPro" id="IPR006665">
    <property type="entry name" value="OmpA-like"/>
</dbReference>
<dbReference type="InterPro" id="IPR036737">
    <property type="entry name" value="OmpA-like_sf"/>
</dbReference>
<organism evidence="5 6">
    <name type="scientific">Desulfomicrobium apsheronum</name>
    <dbReference type="NCBI Taxonomy" id="52560"/>
    <lineage>
        <taxon>Bacteria</taxon>
        <taxon>Pseudomonadati</taxon>
        <taxon>Thermodesulfobacteriota</taxon>
        <taxon>Desulfovibrionia</taxon>
        <taxon>Desulfovibrionales</taxon>
        <taxon>Desulfomicrobiaceae</taxon>
        <taxon>Desulfomicrobium</taxon>
    </lineage>
</organism>
<sequence length="295" mass="31495">MREPTPEIMRDVSARLSRPGPGKRAMEGAAEPFGGINGGDGEHPGGNAFGQHFDIFAREQQFRPASWVICWSDLMMTMFIMFAALYIFQLPKIQYKSVSEFSVQALPLGTETVPPQALAGSILDRLHDRLRDLIARDGLQAVVTVQSVPGESLHVVLPGDFLFEGSGTVLRGDVKKTLLDMGEILGSAPHVLSVVGHAAPDGAAVGAMGPWKLSVAMASDVADFLMRDAGLPAGRMLVAGYGDQRPLVDGDGIRVGWRVELVLSSENPTEPLPTVNAPTGEGFRQWLAASKPGGQ</sequence>
<dbReference type="PANTHER" id="PTHR30329">
    <property type="entry name" value="STATOR ELEMENT OF FLAGELLAR MOTOR COMPLEX"/>
    <property type="match status" value="1"/>
</dbReference>
<evidence type="ECO:0000256" key="3">
    <source>
        <dbReference type="SAM" id="Phobius"/>
    </source>
</evidence>
<dbReference type="InterPro" id="IPR050330">
    <property type="entry name" value="Bact_OuterMem_StrucFunc"/>
</dbReference>
<gene>
    <name evidence="5" type="ORF">SAMN04488082_103216</name>
</gene>
<feature type="transmembrane region" description="Helical" evidence="3">
    <location>
        <begin position="68"/>
        <end position="88"/>
    </location>
</feature>
<keyword evidence="6" id="KW-1185">Reference proteome</keyword>
<feature type="compositionally biased region" description="Basic and acidic residues" evidence="2">
    <location>
        <begin position="1"/>
        <end position="13"/>
    </location>
</feature>
<keyword evidence="1 3" id="KW-0472">Membrane</keyword>
<name>A0A1I3RKX6_9BACT</name>
<dbReference type="PANTHER" id="PTHR30329:SF21">
    <property type="entry name" value="LIPOPROTEIN YIAD-RELATED"/>
    <property type="match status" value="1"/>
</dbReference>
<evidence type="ECO:0000313" key="5">
    <source>
        <dbReference type="EMBL" id="SFJ46898.1"/>
    </source>
</evidence>
<feature type="region of interest" description="Disordered" evidence="2">
    <location>
        <begin position="1"/>
        <end position="44"/>
    </location>
</feature>
<evidence type="ECO:0000259" key="4">
    <source>
        <dbReference type="PROSITE" id="PS51123"/>
    </source>
</evidence>
<protein>
    <submittedName>
        <fullName evidence="5">Flagellar motor protein MotB</fullName>
    </submittedName>
</protein>
<keyword evidence="5" id="KW-0282">Flagellum</keyword>
<dbReference type="Proteomes" id="UP000198635">
    <property type="component" value="Unassembled WGS sequence"/>
</dbReference>